<dbReference type="PANTHER" id="PTHR35848">
    <property type="entry name" value="OXALATE-BINDING PROTEIN"/>
    <property type="match status" value="1"/>
</dbReference>
<keyword evidence="1" id="KW-0479">Metal-binding</keyword>
<keyword evidence="4" id="KW-1185">Reference proteome</keyword>
<dbReference type="InterPro" id="IPR013096">
    <property type="entry name" value="Cupin_2"/>
</dbReference>
<name>A0A3G1KZD3_FORW1</name>
<evidence type="ECO:0000256" key="1">
    <source>
        <dbReference type="ARBA" id="ARBA00022723"/>
    </source>
</evidence>
<dbReference type="InterPro" id="IPR011051">
    <property type="entry name" value="RmlC_Cupin_sf"/>
</dbReference>
<protein>
    <recommendedName>
        <fullName evidence="2">Cupin type-2 domain-containing protein</fullName>
    </recommendedName>
</protein>
<dbReference type="OrthoDB" id="9816335at2"/>
<evidence type="ECO:0000313" key="3">
    <source>
        <dbReference type="EMBL" id="ATW27595.1"/>
    </source>
</evidence>
<gene>
    <name evidence="3" type="ORF">DCMF_25105</name>
</gene>
<evidence type="ECO:0000259" key="2">
    <source>
        <dbReference type="Pfam" id="PF07883"/>
    </source>
</evidence>
<proteinExistence type="predicted"/>
<reference evidence="3 4" key="1">
    <citation type="submission" date="2016-10" db="EMBL/GenBank/DDBJ databases">
        <title>Complete Genome Sequence of Peptococcaceae strain DCMF.</title>
        <authorList>
            <person name="Edwards R.J."/>
            <person name="Holland S.I."/>
            <person name="Deshpande N.P."/>
            <person name="Wong Y.K."/>
            <person name="Ertan H."/>
            <person name="Manefield M."/>
            <person name="Russell T.L."/>
            <person name="Lee M.J."/>
        </authorList>
    </citation>
    <scope>NUCLEOTIDE SEQUENCE [LARGE SCALE GENOMIC DNA]</scope>
    <source>
        <strain evidence="3 4">DCMF</strain>
    </source>
</reference>
<dbReference type="Pfam" id="PF07883">
    <property type="entry name" value="Cupin_2"/>
    <property type="match status" value="1"/>
</dbReference>
<evidence type="ECO:0000313" key="4">
    <source>
        <dbReference type="Proteomes" id="UP000323521"/>
    </source>
</evidence>
<dbReference type="EMBL" id="CP017634">
    <property type="protein sequence ID" value="ATW27595.1"/>
    <property type="molecule type" value="Genomic_DNA"/>
</dbReference>
<dbReference type="InterPro" id="IPR051610">
    <property type="entry name" value="GPI/OXD"/>
</dbReference>
<dbReference type="InterPro" id="IPR014710">
    <property type="entry name" value="RmlC-like_jellyroll"/>
</dbReference>
<accession>A0A3G1KZD3</accession>
<sequence length="175" mass="19721">MSEKVLEAWETKGRVYVRGLDGDYDLKEERRRIRALPRVLKTSQIPFKGGPRMFNKVILDPKYGGTQTIYLHMKVILPGTESQLHGHQNDALLYILDGSGFSTEDGVRYDWKAGDMVIVQAGVVHQHFCTSEVPARILIIKSKSLAMFANLTFQGLVTPANKESLPGWEGYKPED</sequence>
<dbReference type="Proteomes" id="UP000323521">
    <property type="component" value="Chromosome"/>
</dbReference>
<dbReference type="SUPFAM" id="SSF51182">
    <property type="entry name" value="RmlC-like cupins"/>
    <property type="match status" value="1"/>
</dbReference>
<dbReference type="RefSeq" id="WP_148136966.1">
    <property type="nucleotide sequence ID" value="NZ_CP017634.1"/>
</dbReference>
<feature type="domain" description="Cupin type-2" evidence="2">
    <location>
        <begin position="75"/>
        <end position="140"/>
    </location>
</feature>
<dbReference type="AlphaFoldDB" id="A0A3G1KZD3"/>
<dbReference type="GO" id="GO:0046872">
    <property type="term" value="F:metal ion binding"/>
    <property type="evidence" value="ECO:0007669"/>
    <property type="project" value="UniProtKB-KW"/>
</dbReference>
<organism evidence="3 4">
    <name type="scientific">Formimonas warabiya</name>
    <dbReference type="NCBI Taxonomy" id="1761012"/>
    <lineage>
        <taxon>Bacteria</taxon>
        <taxon>Bacillati</taxon>
        <taxon>Bacillota</taxon>
        <taxon>Clostridia</taxon>
        <taxon>Eubacteriales</taxon>
        <taxon>Peptococcaceae</taxon>
        <taxon>Candidatus Formimonas</taxon>
    </lineage>
</organism>
<dbReference type="Gene3D" id="2.60.120.10">
    <property type="entry name" value="Jelly Rolls"/>
    <property type="match status" value="1"/>
</dbReference>
<dbReference type="KEGG" id="fwa:DCMF_25105"/>
<dbReference type="CDD" id="cd02208">
    <property type="entry name" value="cupin_RmlC-like"/>
    <property type="match status" value="1"/>
</dbReference>